<keyword evidence="3" id="KW-1185">Reference proteome</keyword>
<evidence type="ECO:0000313" key="2">
    <source>
        <dbReference type="EMBL" id="KAF2112192.1"/>
    </source>
</evidence>
<accession>A0A6A5YYG3</accession>
<feature type="region of interest" description="Disordered" evidence="1">
    <location>
        <begin position="7"/>
        <end position="26"/>
    </location>
</feature>
<name>A0A6A5YYG3_9PLEO</name>
<proteinExistence type="predicted"/>
<protein>
    <submittedName>
        <fullName evidence="2">Uncharacterized protein</fullName>
    </submittedName>
</protein>
<sequence>MWCLSCQSSGRADCSSASTQPSSPWLGSQPRITGWLVEIHLANRSRRHRATVLWQPQFADASVPVSKRRLRLCIRTSSTGTRSVFGSRLLNRAAHPAGSRRRNGCELAACLTRSPRVVKTAIKHRRTTKFTSGLVMPSPRMSTSAALKLGMAILPGMEALVKLDCLLQTMWYDVVPACQVHASQVCRSVRHRTCGSGYAAAVEGAKPRPQTLWSDVVF</sequence>
<dbReference type="EMBL" id="ML977332">
    <property type="protein sequence ID" value="KAF2112192.1"/>
    <property type="molecule type" value="Genomic_DNA"/>
</dbReference>
<evidence type="ECO:0000256" key="1">
    <source>
        <dbReference type="SAM" id="MobiDB-lite"/>
    </source>
</evidence>
<gene>
    <name evidence="2" type="ORF">BDV96DRAFT_171746</name>
</gene>
<reference evidence="2" key="1">
    <citation type="journal article" date="2020" name="Stud. Mycol.">
        <title>101 Dothideomycetes genomes: a test case for predicting lifestyles and emergence of pathogens.</title>
        <authorList>
            <person name="Haridas S."/>
            <person name="Albert R."/>
            <person name="Binder M."/>
            <person name="Bloem J."/>
            <person name="Labutti K."/>
            <person name="Salamov A."/>
            <person name="Andreopoulos B."/>
            <person name="Baker S."/>
            <person name="Barry K."/>
            <person name="Bills G."/>
            <person name="Bluhm B."/>
            <person name="Cannon C."/>
            <person name="Castanera R."/>
            <person name="Culley D."/>
            <person name="Daum C."/>
            <person name="Ezra D."/>
            <person name="Gonzalez J."/>
            <person name="Henrissat B."/>
            <person name="Kuo A."/>
            <person name="Liang C."/>
            <person name="Lipzen A."/>
            <person name="Lutzoni F."/>
            <person name="Magnuson J."/>
            <person name="Mondo S."/>
            <person name="Nolan M."/>
            <person name="Ohm R."/>
            <person name="Pangilinan J."/>
            <person name="Park H.-J."/>
            <person name="Ramirez L."/>
            <person name="Alfaro M."/>
            <person name="Sun H."/>
            <person name="Tritt A."/>
            <person name="Yoshinaga Y."/>
            <person name="Zwiers L.-H."/>
            <person name="Turgeon B."/>
            <person name="Goodwin S."/>
            <person name="Spatafora J."/>
            <person name="Crous P."/>
            <person name="Grigoriev I."/>
        </authorList>
    </citation>
    <scope>NUCLEOTIDE SEQUENCE</scope>
    <source>
        <strain evidence="2">CBS 627.86</strain>
    </source>
</reference>
<organism evidence="2 3">
    <name type="scientific">Lophiotrema nucula</name>
    <dbReference type="NCBI Taxonomy" id="690887"/>
    <lineage>
        <taxon>Eukaryota</taxon>
        <taxon>Fungi</taxon>
        <taxon>Dikarya</taxon>
        <taxon>Ascomycota</taxon>
        <taxon>Pezizomycotina</taxon>
        <taxon>Dothideomycetes</taxon>
        <taxon>Pleosporomycetidae</taxon>
        <taxon>Pleosporales</taxon>
        <taxon>Lophiotremataceae</taxon>
        <taxon>Lophiotrema</taxon>
    </lineage>
</organism>
<dbReference type="Proteomes" id="UP000799770">
    <property type="component" value="Unassembled WGS sequence"/>
</dbReference>
<dbReference type="AlphaFoldDB" id="A0A6A5YYG3"/>
<evidence type="ECO:0000313" key="3">
    <source>
        <dbReference type="Proteomes" id="UP000799770"/>
    </source>
</evidence>